<dbReference type="Gene3D" id="1.20.58.120">
    <property type="entry name" value="BAG domain"/>
    <property type="match status" value="1"/>
</dbReference>
<evidence type="ECO:0000259" key="4">
    <source>
        <dbReference type="PROSITE" id="PS51035"/>
    </source>
</evidence>
<evidence type="ECO:0000256" key="2">
    <source>
        <dbReference type="SAM" id="MobiDB-lite"/>
    </source>
</evidence>
<feature type="domain" description="BAG" evidence="4">
    <location>
        <begin position="205"/>
        <end position="283"/>
    </location>
</feature>
<reference evidence="5" key="1">
    <citation type="submission" date="2021-01" db="EMBL/GenBank/DDBJ databases">
        <authorList>
            <consortium name="Genoscope - CEA"/>
            <person name="William W."/>
        </authorList>
    </citation>
    <scope>NUCLEOTIDE SEQUENCE</scope>
</reference>
<dbReference type="PROSITE" id="PS50053">
    <property type="entry name" value="UBIQUITIN_2"/>
    <property type="match status" value="1"/>
</dbReference>
<protein>
    <submittedName>
        <fullName evidence="5">(rape) hypothetical protein</fullName>
    </submittedName>
</protein>
<sequence length="372" mass="42222">MYLLPFVQTFLYSSSSSFLIDRVQKSYSLQLFLSLSLYELDSFITCGDPCSVRDELEEAKNIKKEMMKMNTGTTPSLSVGGGGVSGNEWESRPGGMVVQRRTDQTSDAPRVIRVRVKYLSVYHEININSQSSFGELKKVLSGQTGLHHEDMKILYKDKERDSKMFLDLCGVKDRSKLVLKEDPMAQEKRLLEKRRNAVVEKAMKSIADISLEVDRLAGQVSAFETVINKGGKVEEKSLVNLIEMLMNQLLRLDAITADGDVKLKRKMQVKRVQTYVETLDVLKVKNSTKKVDINKSVRHKPQTQTQYQQRDLLSFVDEEEVEEPRRDSGASSSGTPAVVTNDWEKMFDSTSAAKAVEPVKPVPPRFKWEFFD</sequence>
<name>A0A817BST6_BRANA</name>
<feature type="domain" description="Ubiquitin-like" evidence="3">
    <location>
        <begin position="112"/>
        <end position="179"/>
    </location>
</feature>
<dbReference type="KEGG" id="bna:106419418"/>
<organism evidence="5">
    <name type="scientific">Brassica napus</name>
    <name type="common">Rape</name>
    <dbReference type="NCBI Taxonomy" id="3708"/>
    <lineage>
        <taxon>Eukaryota</taxon>
        <taxon>Viridiplantae</taxon>
        <taxon>Streptophyta</taxon>
        <taxon>Embryophyta</taxon>
        <taxon>Tracheophyta</taxon>
        <taxon>Spermatophyta</taxon>
        <taxon>Magnoliopsida</taxon>
        <taxon>eudicotyledons</taxon>
        <taxon>Gunneridae</taxon>
        <taxon>Pentapetalae</taxon>
        <taxon>rosids</taxon>
        <taxon>malvids</taxon>
        <taxon>Brassicales</taxon>
        <taxon>Brassicaceae</taxon>
        <taxon>Brassiceae</taxon>
        <taxon>Brassica</taxon>
    </lineage>
</organism>
<dbReference type="PANTHER" id="PTHR12329">
    <property type="entry name" value="BCL2-ASSOCIATED ATHANOGENE"/>
    <property type="match status" value="1"/>
</dbReference>
<dbReference type="SUPFAM" id="SSF63491">
    <property type="entry name" value="BAG domain"/>
    <property type="match status" value="1"/>
</dbReference>
<evidence type="ECO:0000313" key="5">
    <source>
        <dbReference type="EMBL" id="CAF2356446.1"/>
    </source>
</evidence>
<gene>
    <name evidence="5" type="ORF">DARMORV10_A10P28980.1</name>
</gene>
<keyword evidence="1" id="KW-0143">Chaperone</keyword>
<dbReference type="PANTHER" id="PTHR12329:SF50">
    <property type="entry name" value="BAG FAMILY MOLECULAR CHAPERONE REGULATOR 3"/>
    <property type="match status" value="1"/>
</dbReference>
<accession>A0A817BST6</accession>
<dbReference type="SMART" id="SM00264">
    <property type="entry name" value="BAG"/>
    <property type="match status" value="1"/>
</dbReference>
<dbReference type="EMBL" id="HG994364">
    <property type="protein sequence ID" value="CAF2356446.1"/>
    <property type="molecule type" value="Genomic_DNA"/>
</dbReference>
<dbReference type="InterPro" id="IPR000626">
    <property type="entry name" value="Ubiquitin-like_dom"/>
</dbReference>
<dbReference type="Pfam" id="PF02179">
    <property type="entry name" value="BAG"/>
    <property type="match status" value="1"/>
</dbReference>
<dbReference type="Gene3D" id="3.10.20.90">
    <property type="entry name" value="Phosphatidylinositol 3-kinase Catalytic Subunit, Chain A, domain 1"/>
    <property type="match status" value="1"/>
</dbReference>
<dbReference type="InterPro" id="IPR029071">
    <property type="entry name" value="Ubiquitin-like_domsf"/>
</dbReference>
<dbReference type="InterPro" id="IPR003103">
    <property type="entry name" value="BAG_domain"/>
</dbReference>
<dbReference type="InterPro" id="IPR036533">
    <property type="entry name" value="BAG_dom_sf"/>
</dbReference>
<dbReference type="GO" id="GO:0051087">
    <property type="term" value="F:protein-folding chaperone binding"/>
    <property type="evidence" value="ECO:0007669"/>
    <property type="project" value="InterPro"/>
</dbReference>
<proteinExistence type="predicted"/>
<dbReference type="Proteomes" id="UP001295469">
    <property type="component" value="Chromosome A10"/>
</dbReference>
<dbReference type="SUPFAM" id="SSF54236">
    <property type="entry name" value="Ubiquitin-like"/>
    <property type="match status" value="1"/>
</dbReference>
<dbReference type="InterPro" id="IPR039773">
    <property type="entry name" value="BAG_chaperone_regulator"/>
</dbReference>
<dbReference type="PROSITE" id="PS51035">
    <property type="entry name" value="BAG"/>
    <property type="match status" value="1"/>
</dbReference>
<evidence type="ECO:0000259" key="3">
    <source>
        <dbReference type="PROSITE" id="PS50053"/>
    </source>
</evidence>
<dbReference type="OrthoDB" id="776628at2759"/>
<dbReference type="AlphaFoldDB" id="A0A817BST6"/>
<dbReference type="GO" id="GO:0005737">
    <property type="term" value="C:cytoplasm"/>
    <property type="evidence" value="ECO:0007669"/>
    <property type="project" value="UniProtKB-ARBA"/>
</dbReference>
<evidence type="ECO:0000256" key="1">
    <source>
        <dbReference type="ARBA" id="ARBA00023186"/>
    </source>
</evidence>
<feature type="region of interest" description="Disordered" evidence="2">
    <location>
        <begin position="319"/>
        <end position="342"/>
    </location>
</feature>